<dbReference type="AlphaFoldDB" id="A0A0B6Z199"/>
<evidence type="ECO:0000313" key="1">
    <source>
        <dbReference type="EMBL" id="CEK62359.1"/>
    </source>
</evidence>
<dbReference type="EMBL" id="HACG01015494">
    <property type="protein sequence ID" value="CEK62359.1"/>
    <property type="molecule type" value="Transcribed_RNA"/>
</dbReference>
<protein>
    <submittedName>
        <fullName evidence="1">Uncharacterized protein</fullName>
    </submittedName>
</protein>
<gene>
    <name evidence="1" type="primary">ORF44959</name>
</gene>
<reference evidence="1" key="1">
    <citation type="submission" date="2014-12" db="EMBL/GenBank/DDBJ databases">
        <title>Insight into the proteome of Arion vulgaris.</title>
        <authorList>
            <person name="Aradska J."/>
            <person name="Bulat T."/>
            <person name="Smidak R."/>
            <person name="Sarate P."/>
            <person name="Gangsoo J."/>
            <person name="Sialana F."/>
            <person name="Bilban M."/>
            <person name="Lubec G."/>
        </authorList>
    </citation>
    <scope>NUCLEOTIDE SEQUENCE</scope>
    <source>
        <tissue evidence="1">Skin</tissue>
    </source>
</reference>
<proteinExistence type="predicted"/>
<accession>A0A0B6Z199</accession>
<feature type="non-terminal residue" evidence="1">
    <location>
        <position position="98"/>
    </location>
</feature>
<organism evidence="1">
    <name type="scientific">Arion vulgaris</name>
    <dbReference type="NCBI Taxonomy" id="1028688"/>
    <lineage>
        <taxon>Eukaryota</taxon>
        <taxon>Metazoa</taxon>
        <taxon>Spiralia</taxon>
        <taxon>Lophotrochozoa</taxon>
        <taxon>Mollusca</taxon>
        <taxon>Gastropoda</taxon>
        <taxon>Heterobranchia</taxon>
        <taxon>Euthyneura</taxon>
        <taxon>Panpulmonata</taxon>
        <taxon>Eupulmonata</taxon>
        <taxon>Stylommatophora</taxon>
        <taxon>Helicina</taxon>
        <taxon>Arionoidea</taxon>
        <taxon>Arionidae</taxon>
        <taxon>Arion</taxon>
    </lineage>
</organism>
<sequence length="98" mass="11473">MFTSFLDAMNPTVKAAKTCEDEGSTEIQETMSDENIKLEHNYVRYFKREYDDEADVYPEMRNMISNEEYSDIPVENNYTYCEECNLKMDGACPVHSRS</sequence>
<name>A0A0B6Z199_9EUPU</name>